<comment type="caution">
    <text evidence="5">The sequence shown here is derived from an EMBL/GenBank/DDBJ whole genome shotgun (WGS) entry which is preliminary data.</text>
</comment>
<sequence length="209" mass="22792">MNASADHPLRDQALALAGVAQFARYAHELGAEGRDAPERLERAKRAIFCTDPDTTMDVFGDLSNLGDGIAYLRTQLSGGKPDQQAATIARYIGQLLRLSGNLMKDEAAMSRIRGAIDRARLAEPADVPAILDDAYRDSVSPIKPRIMLHGHPTYLGNDAIQARARTQLLAAVRCAILWRQCGGGFLSLFFRRKALLAALERIGPQDVAR</sequence>
<evidence type="ECO:0000256" key="2">
    <source>
        <dbReference type="ARBA" id="ARBA00022475"/>
    </source>
</evidence>
<keyword evidence="2" id="KW-1003">Cell membrane</keyword>
<proteinExistence type="predicted"/>
<keyword evidence="6" id="KW-1185">Reference proteome</keyword>
<dbReference type="AlphaFoldDB" id="A0A423PLA0"/>
<dbReference type="PANTHER" id="PTHR38100:SF1">
    <property type="entry name" value="HIGH FREQUENCY LYSOGENIZATION PROTEIN HFLD"/>
    <property type="match status" value="1"/>
</dbReference>
<organism evidence="5 6">
    <name type="scientific">Salinisphaera orenii MK-B5</name>
    <dbReference type="NCBI Taxonomy" id="856730"/>
    <lineage>
        <taxon>Bacteria</taxon>
        <taxon>Pseudomonadati</taxon>
        <taxon>Pseudomonadota</taxon>
        <taxon>Gammaproteobacteria</taxon>
        <taxon>Salinisphaerales</taxon>
        <taxon>Salinisphaeraceae</taxon>
        <taxon>Salinisphaera</taxon>
    </lineage>
</organism>
<evidence type="ECO:0000313" key="6">
    <source>
        <dbReference type="Proteomes" id="UP000283993"/>
    </source>
</evidence>
<protein>
    <recommendedName>
        <fullName evidence="7">High frequency lysogenization protein HflD homolog</fullName>
    </recommendedName>
</protein>
<dbReference type="EMBL" id="AYKH01000023">
    <property type="protein sequence ID" value="ROO26312.1"/>
    <property type="molecule type" value="Genomic_DNA"/>
</dbReference>
<keyword evidence="4" id="KW-0472">Membrane</keyword>
<evidence type="ECO:0000256" key="3">
    <source>
        <dbReference type="ARBA" id="ARBA00022490"/>
    </source>
</evidence>
<dbReference type="InterPro" id="IPR035932">
    <property type="entry name" value="HflD-like_sf"/>
</dbReference>
<evidence type="ECO:0000313" key="5">
    <source>
        <dbReference type="EMBL" id="ROO26312.1"/>
    </source>
</evidence>
<comment type="subcellular location">
    <subcellularLocation>
        <location evidence="1">Cytoplasm</location>
    </subcellularLocation>
</comment>
<dbReference type="RefSeq" id="WP_123631470.1">
    <property type="nucleotide sequence ID" value="NZ_AYKH01000023.1"/>
</dbReference>
<evidence type="ECO:0000256" key="4">
    <source>
        <dbReference type="ARBA" id="ARBA00023136"/>
    </source>
</evidence>
<accession>A0A423PLA0</accession>
<name>A0A423PLA0_9GAMM</name>
<dbReference type="Gene3D" id="1.10.3890.10">
    <property type="entry name" value="HflD-like"/>
    <property type="match status" value="1"/>
</dbReference>
<dbReference type="SUPFAM" id="SSF101322">
    <property type="entry name" value="YcfC-like"/>
    <property type="match status" value="1"/>
</dbReference>
<reference evidence="5 6" key="1">
    <citation type="submission" date="2013-10" db="EMBL/GenBank/DDBJ databases">
        <title>Salinisphaera orenii MK-B5 Genome Sequencing.</title>
        <authorList>
            <person name="Lai Q."/>
            <person name="Li C."/>
            <person name="Shao Z."/>
        </authorList>
    </citation>
    <scope>NUCLEOTIDE SEQUENCE [LARGE SCALE GENOMIC DNA]</scope>
    <source>
        <strain evidence="5 6">MK-B5</strain>
    </source>
</reference>
<dbReference type="PANTHER" id="PTHR38100">
    <property type="entry name" value="HIGH FREQUENCY LYSOGENIZATION PROTEIN HFLD"/>
    <property type="match status" value="1"/>
</dbReference>
<evidence type="ECO:0008006" key="7">
    <source>
        <dbReference type="Google" id="ProtNLM"/>
    </source>
</evidence>
<dbReference type="Proteomes" id="UP000283993">
    <property type="component" value="Unassembled WGS sequence"/>
</dbReference>
<evidence type="ECO:0000256" key="1">
    <source>
        <dbReference type="ARBA" id="ARBA00004496"/>
    </source>
</evidence>
<keyword evidence="3" id="KW-0963">Cytoplasm</keyword>
<dbReference type="InterPro" id="IPR007451">
    <property type="entry name" value="HflD"/>
</dbReference>
<dbReference type="Pfam" id="PF04356">
    <property type="entry name" value="DUF489"/>
    <property type="match status" value="1"/>
</dbReference>
<gene>
    <name evidence="5" type="ORF">SAOR_11010</name>
</gene>
<dbReference type="GO" id="GO:0005737">
    <property type="term" value="C:cytoplasm"/>
    <property type="evidence" value="ECO:0007669"/>
    <property type="project" value="UniProtKB-SubCell"/>
</dbReference>